<dbReference type="EMBL" id="JAQQWI010000017">
    <property type="protein sequence ID" value="KAK8006621.1"/>
    <property type="molecule type" value="Genomic_DNA"/>
</dbReference>
<protein>
    <recommendedName>
        <fullName evidence="4">Inhibitor I9 domain-containing protein</fullName>
    </recommendedName>
</protein>
<comment type="caution">
    <text evidence="2">The sequence shown here is derived from an EMBL/GenBank/DDBJ whole genome shotgun (WGS) entry which is preliminary data.</text>
</comment>
<name>A0ABR1RB67_9PEZI</name>
<evidence type="ECO:0000313" key="2">
    <source>
        <dbReference type="EMBL" id="KAK8006621.1"/>
    </source>
</evidence>
<sequence length="109" mass="12408">MRPIHSLVCFLVGTALAVTNAIPYLPGEAMYLVEFTKELRDFDQFYAELTENGISATPKENWTYPILYGATFYALEVSKTDVAKTLTGMEHAKEWWSWPDAPLRMSPGW</sequence>
<organism evidence="2 3">
    <name type="scientific">Apiospora marii</name>
    <dbReference type="NCBI Taxonomy" id="335849"/>
    <lineage>
        <taxon>Eukaryota</taxon>
        <taxon>Fungi</taxon>
        <taxon>Dikarya</taxon>
        <taxon>Ascomycota</taxon>
        <taxon>Pezizomycotina</taxon>
        <taxon>Sordariomycetes</taxon>
        <taxon>Xylariomycetidae</taxon>
        <taxon>Amphisphaeriales</taxon>
        <taxon>Apiosporaceae</taxon>
        <taxon>Apiospora</taxon>
    </lineage>
</organism>
<keyword evidence="3" id="KW-1185">Reference proteome</keyword>
<gene>
    <name evidence="2" type="ORF">PG991_012918</name>
</gene>
<keyword evidence="1" id="KW-0732">Signal</keyword>
<dbReference type="Proteomes" id="UP001396898">
    <property type="component" value="Unassembled WGS sequence"/>
</dbReference>
<evidence type="ECO:0000256" key="1">
    <source>
        <dbReference type="SAM" id="SignalP"/>
    </source>
</evidence>
<evidence type="ECO:0000313" key="3">
    <source>
        <dbReference type="Proteomes" id="UP001396898"/>
    </source>
</evidence>
<proteinExistence type="predicted"/>
<reference evidence="2 3" key="1">
    <citation type="submission" date="2023-01" db="EMBL/GenBank/DDBJ databases">
        <title>Analysis of 21 Apiospora genomes using comparative genomics revels a genus with tremendous synthesis potential of carbohydrate active enzymes and secondary metabolites.</title>
        <authorList>
            <person name="Sorensen T."/>
        </authorList>
    </citation>
    <scope>NUCLEOTIDE SEQUENCE [LARGE SCALE GENOMIC DNA]</scope>
    <source>
        <strain evidence="2 3">CBS 20057</strain>
    </source>
</reference>
<feature type="signal peptide" evidence="1">
    <location>
        <begin position="1"/>
        <end position="21"/>
    </location>
</feature>
<feature type="chain" id="PRO_5045087299" description="Inhibitor I9 domain-containing protein" evidence="1">
    <location>
        <begin position="22"/>
        <end position="109"/>
    </location>
</feature>
<evidence type="ECO:0008006" key="4">
    <source>
        <dbReference type="Google" id="ProtNLM"/>
    </source>
</evidence>
<accession>A0ABR1RB67</accession>